<dbReference type="AlphaFoldDB" id="A0A317MXB8"/>
<accession>A0A317MXB8</accession>
<dbReference type="PANTHER" id="PTHR34301:SF8">
    <property type="entry name" value="ATPASE DOMAIN-CONTAINING PROTEIN"/>
    <property type="match status" value="1"/>
</dbReference>
<dbReference type="EMBL" id="QGTJ01000003">
    <property type="protein sequence ID" value="PWV63168.1"/>
    <property type="molecule type" value="Genomic_DNA"/>
</dbReference>
<dbReference type="InterPro" id="IPR041664">
    <property type="entry name" value="AAA_16"/>
</dbReference>
<dbReference type="SUPFAM" id="SSF52540">
    <property type="entry name" value="P-loop containing nucleoside triphosphate hydrolases"/>
    <property type="match status" value="1"/>
</dbReference>
<dbReference type="Proteomes" id="UP000246569">
    <property type="component" value="Unassembled WGS sequence"/>
</dbReference>
<sequence length="410" mass="45938">MDNIAGPPVEGDNFFGRETELARFLDTLQQHDILLLGPRRIGKTSFGRALMKNAAAQGWQVVEVNVASCDSEAGFVSKLAKAFEDAATSRPRQFLDQTRKALSKLLQRIEGIEAAVPGVAKASVRIGAGKAEDWTATASALLQLMAAQQQRWLLYVDELPIFLYTLINNDPQQGVARVRRFLDWFRNDVRALAACAQMRWLISGSVGLDTLVQRHGMADTINTLKLERLEPFSEAVAVDMLQALAGHYAITLDAATARALVSAVQWPQPYYLQRVFNTLRRLLSERGLPPAELIEAAVDALLQPGEDNDFHHWEQRLHQQLDTTDTELALALLGAAAQTAAGARAETTLLPLLQTRLPELSNDAARHKFITLRDILLRDAYWYADESSGTRRYRFCLEPLRRWWLRRNSL</sequence>
<gene>
    <name evidence="2" type="ORF">C7443_10393</name>
</gene>
<dbReference type="Pfam" id="PF13191">
    <property type="entry name" value="AAA_16"/>
    <property type="match status" value="1"/>
</dbReference>
<dbReference type="Gene3D" id="3.40.50.300">
    <property type="entry name" value="P-loop containing nucleotide triphosphate hydrolases"/>
    <property type="match status" value="1"/>
</dbReference>
<dbReference type="RefSeq" id="WP_110017680.1">
    <property type="nucleotide sequence ID" value="NZ_QGTJ01000003.1"/>
</dbReference>
<keyword evidence="3" id="KW-1185">Reference proteome</keyword>
<evidence type="ECO:0000259" key="1">
    <source>
        <dbReference type="Pfam" id="PF13191"/>
    </source>
</evidence>
<name>A0A317MXB8_9GAMM</name>
<proteinExistence type="predicted"/>
<reference evidence="2 3" key="1">
    <citation type="submission" date="2018-05" db="EMBL/GenBank/DDBJ databases">
        <title>Genomic Encyclopedia of Type Strains, Phase IV (KMG-IV): sequencing the most valuable type-strain genomes for metagenomic binning, comparative biology and taxonomic classification.</title>
        <authorList>
            <person name="Goeker M."/>
        </authorList>
    </citation>
    <scope>NUCLEOTIDE SEQUENCE [LARGE SCALE GENOMIC DNA]</scope>
    <source>
        <strain evidence="2 3">DSM 23606</strain>
    </source>
</reference>
<comment type="caution">
    <text evidence="2">The sequence shown here is derived from an EMBL/GenBank/DDBJ whole genome shotgun (WGS) entry which is preliminary data.</text>
</comment>
<evidence type="ECO:0000313" key="3">
    <source>
        <dbReference type="Proteomes" id="UP000246569"/>
    </source>
</evidence>
<dbReference type="PANTHER" id="PTHR34301">
    <property type="entry name" value="DNA-BINDING PROTEIN-RELATED"/>
    <property type="match status" value="1"/>
</dbReference>
<feature type="domain" description="Orc1-like AAA ATPase" evidence="1">
    <location>
        <begin position="13"/>
        <end position="159"/>
    </location>
</feature>
<evidence type="ECO:0000313" key="2">
    <source>
        <dbReference type="EMBL" id="PWV63168.1"/>
    </source>
</evidence>
<organism evidence="2 3">
    <name type="scientific">Plasticicumulans acidivorans</name>
    <dbReference type="NCBI Taxonomy" id="886464"/>
    <lineage>
        <taxon>Bacteria</taxon>
        <taxon>Pseudomonadati</taxon>
        <taxon>Pseudomonadota</taxon>
        <taxon>Gammaproteobacteria</taxon>
        <taxon>Candidatus Competibacteraceae</taxon>
        <taxon>Plasticicumulans</taxon>
    </lineage>
</organism>
<dbReference type="InterPro" id="IPR027417">
    <property type="entry name" value="P-loop_NTPase"/>
</dbReference>
<protein>
    <submittedName>
        <fullName evidence="2">AAA+ ATPase superfamily predicted ATPase</fullName>
    </submittedName>
</protein>
<dbReference type="OrthoDB" id="7827977at2"/>